<feature type="transmembrane region" description="Helical" evidence="13">
    <location>
        <begin position="52"/>
        <end position="70"/>
    </location>
</feature>
<feature type="transmembrane region" description="Helical" evidence="13">
    <location>
        <begin position="296"/>
        <end position="315"/>
    </location>
</feature>
<reference evidence="15 16" key="1">
    <citation type="journal article" date="2006" name="Nature">
        <title>Insights from the genome of the biotrophic fungal plant pathogen Ustilago maydis.</title>
        <authorList>
            <person name="Kamper J."/>
            <person name="Kahmann R."/>
            <person name="Bolker M."/>
            <person name="Ma L.J."/>
            <person name="Brefort T."/>
            <person name="Saville B.J."/>
            <person name="Banuett F."/>
            <person name="Kronstad J.W."/>
            <person name="Gold S.E."/>
            <person name="Muller O."/>
            <person name="Perlin M.H."/>
            <person name="Wosten H.A."/>
            <person name="de Vries R."/>
            <person name="Ruiz-Herrera J."/>
            <person name="Reynaga-Pena C.G."/>
            <person name="Snetselaar K."/>
            <person name="McCann M."/>
            <person name="Perez-Martin J."/>
            <person name="Feldbrugge M."/>
            <person name="Basse C.W."/>
            <person name="Steinberg G."/>
            <person name="Ibeas J.I."/>
            <person name="Holloman W."/>
            <person name="Guzman P."/>
            <person name="Farman M."/>
            <person name="Stajich J.E."/>
            <person name="Sentandreu R."/>
            <person name="Gonzalez-Prieto J.M."/>
            <person name="Kennell J.C."/>
            <person name="Molina L."/>
            <person name="Schirawski J."/>
            <person name="Mendoza-Mendoza A."/>
            <person name="Greilinger D."/>
            <person name="Munch K."/>
            <person name="Rossel N."/>
            <person name="Scherer M."/>
            <person name="Vranes M."/>
            <person name="Ladendorf O."/>
            <person name="Vincon V."/>
            <person name="Fuchs U."/>
            <person name="Sandrock B."/>
            <person name="Meng S."/>
            <person name="Ho E.C."/>
            <person name="Cahill M.J."/>
            <person name="Boyce K.J."/>
            <person name="Klose J."/>
            <person name="Klosterman S.J."/>
            <person name="Deelstra H.J."/>
            <person name="Ortiz-Castellanos L."/>
            <person name="Li W."/>
            <person name="Sanchez-Alonso P."/>
            <person name="Schreier P.H."/>
            <person name="Hauser-Hahn I."/>
            <person name="Vaupel M."/>
            <person name="Koopmann E."/>
            <person name="Friedrich G."/>
            <person name="Voss H."/>
            <person name="Schluter T."/>
            <person name="Margolis J."/>
            <person name="Platt D."/>
            <person name="Swimmer C."/>
            <person name="Gnirke A."/>
            <person name="Chen F."/>
            <person name="Vysotskaia V."/>
            <person name="Mannhaupt G."/>
            <person name="Guldener U."/>
            <person name="Munsterkotter M."/>
            <person name="Haase D."/>
            <person name="Oesterheld M."/>
            <person name="Mewes H.W."/>
            <person name="Mauceli E.W."/>
            <person name="DeCaprio D."/>
            <person name="Wade C.M."/>
            <person name="Butler J."/>
            <person name="Young S."/>
            <person name="Jaffe D.B."/>
            <person name="Calvo S."/>
            <person name="Nusbaum C."/>
            <person name="Galagan J."/>
            <person name="Birren B.W."/>
        </authorList>
    </citation>
    <scope>NUCLEOTIDE SEQUENCE [LARGE SCALE GENOMIC DNA]</scope>
    <source>
        <strain evidence="16">DSM 14603 / FGSC 9021 / UM521</strain>
    </source>
</reference>
<dbReference type="GeneID" id="23567469"/>
<dbReference type="GO" id="GO:0016175">
    <property type="term" value="F:superoxide-generating NAD(P)H oxidase activity"/>
    <property type="evidence" value="ECO:0000318"/>
    <property type="project" value="GO_Central"/>
</dbReference>
<evidence type="ECO:0000313" key="15">
    <source>
        <dbReference type="EMBL" id="KIS71956.1"/>
    </source>
</evidence>
<dbReference type="SUPFAM" id="SSF63380">
    <property type="entry name" value="Riboflavin synthase domain-like"/>
    <property type="match status" value="1"/>
</dbReference>
<evidence type="ECO:0000256" key="10">
    <source>
        <dbReference type="ARBA" id="ARBA00023065"/>
    </source>
</evidence>
<dbReference type="Pfam" id="PF08022">
    <property type="entry name" value="FAD_binding_8"/>
    <property type="match status" value="1"/>
</dbReference>
<dbReference type="PROSITE" id="PS51384">
    <property type="entry name" value="FAD_FR"/>
    <property type="match status" value="1"/>
</dbReference>
<comment type="catalytic activity">
    <reaction evidence="12">
        <text>2 a Fe(II)-siderophore + NADP(+) + H(+) = 2 a Fe(III)-siderophore + NADPH</text>
        <dbReference type="Rhea" id="RHEA:28795"/>
        <dbReference type="Rhea" id="RHEA-COMP:11342"/>
        <dbReference type="Rhea" id="RHEA-COMP:11344"/>
        <dbReference type="ChEBI" id="CHEBI:15378"/>
        <dbReference type="ChEBI" id="CHEBI:29033"/>
        <dbReference type="ChEBI" id="CHEBI:29034"/>
        <dbReference type="ChEBI" id="CHEBI:57783"/>
        <dbReference type="ChEBI" id="CHEBI:58349"/>
        <dbReference type="EC" id="1.16.1.9"/>
    </reaction>
</comment>
<evidence type="ECO:0000256" key="2">
    <source>
        <dbReference type="ARBA" id="ARBA00006278"/>
    </source>
</evidence>
<dbReference type="OrthoDB" id="17725at2759"/>
<dbReference type="PANTHER" id="PTHR32361">
    <property type="entry name" value="FERRIC/CUPRIC REDUCTASE TRANSMEMBRANE COMPONENT"/>
    <property type="match status" value="1"/>
</dbReference>
<dbReference type="PANTHER" id="PTHR32361:SF23">
    <property type="entry name" value="FERRIC-CHELATE REDUCTASE"/>
    <property type="match status" value="1"/>
</dbReference>
<dbReference type="EMBL" id="CM003140">
    <property type="protein sequence ID" value="KIS71956.1"/>
    <property type="molecule type" value="Genomic_DNA"/>
</dbReference>
<dbReference type="GO" id="GO:0005886">
    <property type="term" value="C:plasma membrane"/>
    <property type="evidence" value="ECO:0000318"/>
    <property type="project" value="GO_Central"/>
</dbReference>
<dbReference type="InterPro" id="IPR013121">
    <property type="entry name" value="Fe_red_NAD-bd_6"/>
</dbReference>
<keyword evidence="8 13" id="KW-1133">Transmembrane helix</keyword>
<dbReference type="InterPro" id="IPR039261">
    <property type="entry name" value="FNR_nucleotide-bd"/>
</dbReference>
<evidence type="ECO:0000256" key="13">
    <source>
        <dbReference type="SAM" id="Phobius"/>
    </source>
</evidence>
<feature type="transmembrane region" description="Helical" evidence="13">
    <location>
        <begin position="169"/>
        <end position="193"/>
    </location>
</feature>
<dbReference type="GO" id="GO:0052851">
    <property type="term" value="F:ferric-chelate reductase (NADPH) activity"/>
    <property type="evidence" value="ECO:0007669"/>
    <property type="project" value="UniProtKB-EC"/>
</dbReference>
<dbReference type="InterPro" id="IPR051410">
    <property type="entry name" value="Ferric/Cupric_Reductase"/>
</dbReference>
<feature type="transmembrane region" description="Helical" evidence="13">
    <location>
        <begin position="205"/>
        <end position="223"/>
    </location>
</feature>
<evidence type="ECO:0000259" key="14">
    <source>
        <dbReference type="PROSITE" id="PS51384"/>
    </source>
</evidence>
<feature type="transmembrane region" description="Helical" evidence="13">
    <location>
        <begin position="243"/>
        <end position="265"/>
    </location>
</feature>
<dbReference type="Pfam" id="PF08030">
    <property type="entry name" value="NAD_binding_6"/>
    <property type="match status" value="1"/>
</dbReference>
<evidence type="ECO:0000256" key="4">
    <source>
        <dbReference type="ARBA" id="ARBA00022448"/>
    </source>
</evidence>
<keyword evidence="11 13" id="KW-0472">Membrane</keyword>
<evidence type="ECO:0000313" key="16">
    <source>
        <dbReference type="Proteomes" id="UP000000561"/>
    </source>
</evidence>
<dbReference type="Pfam" id="PF01794">
    <property type="entry name" value="Ferric_reduct"/>
    <property type="match status" value="1"/>
</dbReference>
<keyword evidence="5" id="KW-1003">Cell membrane</keyword>
<dbReference type="CDD" id="cd06186">
    <property type="entry name" value="NOX_Duox_like_FAD_NADP"/>
    <property type="match status" value="1"/>
</dbReference>
<feature type="domain" description="FAD-binding FR-type" evidence="14">
    <location>
        <begin position="316"/>
        <end position="439"/>
    </location>
</feature>
<evidence type="ECO:0000256" key="6">
    <source>
        <dbReference type="ARBA" id="ARBA00022692"/>
    </source>
</evidence>
<dbReference type="SFLD" id="SFLDS00052">
    <property type="entry name" value="Ferric_Reductase_Domain"/>
    <property type="match status" value="1"/>
</dbReference>
<keyword evidence="6 13" id="KW-0812">Transmembrane</keyword>
<evidence type="ECO:0000256" key="5">
    <source>
        <dbReference type="ARBA" id="ARBA00022475"/>
    </source>
</evidence>
<dbReference type="InterPro" id="IPR013130">
    <property type="entry name" value="Fe3_Rdtase_TM_dom"/>
</dbReference>
<evidence type="ECO:0000256" key="3">
    <source>
        <dbReference type="ARBA" id="ARBA00012668"/>
    </source>
</evidence>
<dbReference type="InterPro" id="IPR013112">
    <property type="entry name" value="FAD-bd_8"/>
</dbReference>
<dbReference type="SUPFAM" id="SSF52343">
    <property type="entry name" value="Ferredoxin reductase-like, C-terminal NADP-linked domain"/>
    <property type="match status" value="1"/>
</dbReference>
<name>A0A0D1E9C5_MYCMD</name>
<dbReference type="FunFam" id="3.40.50.80:FF:000164">
    <property type="entry name" value="Chromosome 1, whole genome shotgun sequence"/>
    <property type="match status" value="1"/>
</dbReference>
<comment type="similarity">
    <text evidence="2">Belongs to the ferric reductase (FRE) family.</text>
</comment>
<proteinExistence type="inferred from homology"/>
<evidence type="ECO:0000256" key="1">
    <source>
        <dbReference type="ARBA" id="ARBA00004651"/>
    </source>
</evidence>
<evidence type="ECO:0000256" key="7">
    <source>
        <dbReference type="ARBA" id="ARBA00022982"/>
    </source>
</evidence>
<gene>
    <name evidence="15" type="ORF">UMAG_11604</name>
</gene>
<organism evidence="15 16">
    <name type="scientific">Mycosarcoma maydis</name>
    <name type="common">Corn smut fungus</name>
    <name type="synonym">Ustilago maydis</name>
    <dbReference type="NCBI Taxonomy" id="5270"/>
    <lineage>
        <taxon>Eukaryota</taxon>
        <taxon>Fungi</taxon>
        <taxon>Dikarya</taxon>
        <taxon>Basidiomycota</taxon>
        <taxon>Ustilaginomycotina</taxon>
        <taxon>Ustilaginomycetes</taxon>
        <taxon>Ustilaginales</taxon>
        <taxon>Ustilaginaceae</taxon>
        <taxon>Mycosarcoma</taxon>
    </lineage>
</organism>
<dbReference type="VEuPathDB" id="FungiDB:UMAG_11604"/>
<dbReference type="SFLD" id="SFLDG01168">
    <property type="entry name" value="Ferric_reductase_subgroup_(FRE"/>
    <property type="match status" value="1"/>
</dbReference>
<feature type="transmembrane region" description="Helical" evidence="13">
    <location>
        <begin position="125"/>
        <end position="149"/>
    </location>
</feature>
<dbReference type="InParanoid" id="A0A0D1E9C5"/>
<keyword evidence="9" id="KW-0560">Oxidoreductase</keyword>
<dbReference type="KEGG" id="uma:UMAG_11604"/>
<dbReference type="Proteomes" id="UP000000561">
    <property type="component" value="Chromosome 1"/>
</dbReference>
<dbReference type="GO" id="GO:0006826">
    <property type="term" value="P:iron ion transport"/>
    <property type="evidence" value="ECO:0007669"/>
    <property type="project" value="UniProtKB-ARBA"/>
</dbReference>
<dbReference type="RefSeq" id="XP_011386783.1">
    <property type="nucleotide sequence ID" value="XM_011388481.1"/>
</dbReference>
<dbReference type="AlphaFoldDB" id="A0A0D1E9C5"/>
<keyword evidence="16" id="KW-1185">Reference proteome</keyword>
<evidence type="ECO:0000256" key="9">
    <source>
        <dbReference type="ARBA" id="ARBA00023002"/>
    </source>
</evidence>
<dbReference type="InterPro" id="IPR017927">
    <property type="entry name" value="FAD-bd_FR_type"/>
</dbReference>
<evidence type="ECO:0000256" key="11">
    <source>
        <dbReference type="ARBA" id="ARBA00023136"/>
    </source>
</evidence>
<dbReference type="Gene3D" id="3.40.50.80">
    <property type="entry name" value="Nucleotide-binding domain of ferredoxin-NADP reductase (FNR) module"/>
    <property type="match status" value="1"/>
</dbReference>
<feature type="transmembrane region" description="Helical" evidence="13">
    <location>
        <begin position="272"/>
        <end position="290"/>
    </location>
</feature>
<sequence>MERAIFKRHKEVPGCVWKPGMVGPGCRPPSALKKAAMAGKDSYYEMEKYGRITSWILVAILGIVMLRGLVSRLRHSSNPKLSLAVLAIPGYKPLAAICRGIGYYRPKKIFTRKTILSAMISADHFPSLGNILTLAVPSVGLICWCFAIKPYYRPAAVWGSTPLGVRSGMIANAMFLWLFALGLKFNPLTFLTGISHEKLQFFHQWIARVILFFSIVHVVPFLWQPVHDGGFSNLKAWYYYDKIWWTGTVAFACLAWLVVSSFGYFRRMSYEFFVLQHVVAIILFLVFYFMHTRDLINSWLWLWPSIGVWGFHVLFKFANSLRISRFTGLPATVSVVDEDEKLVKVEMAAPVSWQPGQHFFLRFPGINRSAPYQTHPFTVSNLASPNQNAESHPVFFFKARTGLTGRIWQQLVLQPAVDGKTSAMLKVGLDGPYGTSFHPAAYHSDLMITGGVGMTSVLPALMTLCLSARSSRDILTSTIAIHWSIRTIRMFDAFEPSIRPMLEHLRAFGINASLHVYCYQDGVQYGESKKDEMSIASSSSLAKSMIHVHRERANVSEIVAGFVDDVASASSSSTRRSSVSVSVCGPASMLNEAANVVARLQWSHVLSRSIDELFLHTEAFGW</sequence>
<dbReference type="EC" id="1.16.1.9" evidence="3"/>
<comment type="subcellular location">
    <subcellularLocation>
        <location evidence="1">Cell membrane</location>
        <topology evidence="1">Multi-pass membrane protein</topology>
    </subcellularLocation>
</comment>
<evidence type="ECO:0000256" key="8">
    <source>
        <dbReference type="ARBA" id="ARBA00022989"/>
    </source>
</evidence>
<protein>
    <recommendedName>
        <fullName evidence="3">ferric-chelate reductase (NADPH)</fullName>
        <ecNumber evidence="3">1.16.1.9</ecNumber>
    </recommendedName>
</protein>
<keyword evidence="4" id="KW-0813">Transport</keyword>
<dbReference type="GO" id="GO:0000293">
    <property type="term" value="F:ferric-chelate reductase activity"/>
    <property type="evidence" value="ECO:0000318"/>
    <property type="project" value="GO_Central"/>
</dbReference>
<accession>A0A0D1E9C5</accession>
<evidence type="ECO:0000256" key="12">
    <source>
        <dbReference type="ARBA" id="ARBA00048483"/>
    </source>
</evidence>
<keyword evidence="7" id="KW-0249">Electron transport</keyword>
<dbReference type="InterPro" id="IPR017938">
    <property type="entry name" value="Riboflavin_synthase-like_b-brl"/>
</dbReference>
<feature type="transmembrane region" description="Helical" evidence="13">
    <location>
        <begin position="82"/>
        <end position="104"/>
    </location>
</feature>
<dbReference type="eggNOG" id="KOG0039">
    <property type="taxonomic scope" value="Eukaryota"/>
</dbReference>
<keyword evidence="10" id="KW-0406">Ion transport</keyword>